<accession>A0AAE1BZ25</accession>
<sequence length="289" mass="30453">MAWCNTIPNAGISLQNSSSSGLSFSIVTMGASIAYGLLSADANGFRLGLQDLLRANGTQTTMVGTQWSGNMTDNHHEAYPGVKISELNNLTYHSGVYDMAPNVILINVGTNDCWWVQGENGTGAATRYSYLLDSISARAPGALVLPSTLIPSTNPTQDQCIRDVNSALRPVVEVAAGKGQHARLVEMYDVVPLDQMAEDGTHPTDLGYQLMARQWYEAIYNATQALCPKEDFVAEAAASASAAAASAAATSSAANPSSSSSKTVSAATTLSLQKTLWLLMGVATWVIIA</sequence>
<dbReference type="PANTHER" id="PTHR30383">
    <property type="entry name" value="THIOESTERASE 1/PROTEASE 1/LYSOPHOSPHOLIPASE L1"/>
    <property type="match status" value="1"/>
</dbReference>
<dbReference type="EMBL" id="JAUTXT010000027">
    <property type="protein sequence ID" value="KAK3673086.1"/>
    <property type="molecule type" value="Genomic_DNA"/>
</dbReference>
<dbReference type="InterPro" id="IPR013830">
    <property type="entry name" value="SGNH_hydro"/>
</dbReference>
<proteinExistence type="predicted"/>
<gene>
    <name evidence="2" type="ORF">LTR78_006926</name>
</gene>
<evidence type="ECO:0000313" key="2">
    <source>
        <dbReference type="EMBL" id="KAK3673086.1"/>
    </source>
</evidence>
<feature type="domain" description="SGNH hydrolase-type esterase" evidence="1">
    <location>
        <begin position="29"/>
        <end position="210"/>
    </location>
</feature>
<organism evidence="2 3">
    <name type="scientific">Recurvomyces mirabilis</name>
    <dbReference type="NCBI Taxonomy" id="574656"/>
    <lineage>
        <taxon>Eukaryota</taxon>
        <taxon>Fungi</taxon>
        <taxon>Dikarya</taxon>
        <taxon>Ascomycota</taxon>
        <taxon>Pezizomycotina</taxon>
        <taxon>Dothideomycetes</taxon>
        <taxon>Dothideomycetidae</taxon>
        <taxon>Mycosphaerellales</taxon>
        <taxon>Teratosphaeriaceae</taxon>
        <taxon>Recurvomyces</taxon>
    </lineage>
</organism>
<keyword evidence="3" id="KW-1185">Reference proteome</keyword>
<dbReference type="AlphaFoldDB" id="A0AAE1BZ25"/>
<name>A0AAE1BZ25_9PEZI</name>
<evidence type="ECO:0000259" key="1">
    <source>
        <dbReference type="Pfam" id="PF13472"/>
    </source>
</evidence>
<dbReference type="GO" id="GO:0004622">
    <property type="term" value="F:phosphatidylcholine lysophospholipase activity"/>
    <property type="evidence" value="ECO:0007669"/>
    <property type="project" value="TreeGrafter"/>
</dbReference>
<protein>
    <recommendedName>
        <fullName evidence="1">SGNH hydrolase-type esterase domain-containing protein</fullName>
    </recommendedName>
</protein>
<dbReference type="InterPro" id="IPR036514">
    <property type="entry name" value="SGNH_hydro_sf"/>
</dbReference>
<comment type="caution">
    <text evidence="2">The sequence shown here is derived from an EMBL/GenBank/DDBJ whole genome shotgun (WGS) entry which is preliminary data.</text>
</comment>
<dbReference type="Gene3D" id="3.40.50.1110">
    <property type="entry name" value="SGNH hydrolase"/>
    <property type="match status" value="1"/>
</dbReference>
<evidence type="ECO:0000313" key="3">
    <source>
        <dbReference type="Proteomes" id="UP001274830"/>
    </source>
</evidence>
<dbReference type="SUPFAM" id="SSF52266">
    <property type="entry name" value="SGNH hydrolase"/>
    <property type="match status" value="1"/>
</dbReference>
<dbReference type="PANTHER" id="PTHR30383:SF31">
    <property type="entry name" value="SGNH HYDROLASE-TYPE ESTERASE DOMAIN-CONTAINING PROTEIN-RELATED"/>
    <property type="match status" value="1"/>
</dbReference>
<reference evidence="2" key="1">
    <citation type="submission" date="2023-07" db="EMBL/GenBank/DDBJ databases">
        <title>Black Yeasts Isolated from many extreme environments.</title>
        <authorList>
            <person name="Coleine C."/>
            <person name="Stajich J.E."/>
            <person name="Selbmann L."/>
        </authorList>
    </citation>
    <scope>NUCLEOTIDE SEQUENCE</scope>
    <source>
        <strain evidence="2">CCFEE 5485</strain>
    </source>
</reference>
<dbReference type="InterPro" id="IPR051532">
    <property type="entry name" value="Ester_Hydrolysis_Enzymes"/>
</dbReference>
<dbReference type="Pfam" id="PF13472">
    <property type="entry name" value="Lipase_GDSL_2"/>
    <property type="match status" value="1"/>
</dbReference>
<dbReference type="Proteomes" id="UP001274830">
    <property type="component" value="Unassembled WGS sequence"/>
</dbReference>